<dbReference type="HOGENOM" id="CLU_020336_49_0_11"/>
<dbReference type="InParanoid" id="C8XJ35"/>
<accession>C8XJ35</accession>
<dbReference type="InterPro" id="IPR050471">
    <property type="entry name" value="AB_hydrolase"/>
</dbReference>
<reference evidence="2" key="1">
    <citation type="submission" date="2009-09" db="EMBL/GenBank/DDBJ databases">
        <title>The complete genome of Nakamurella multipartita DSM 44233.</title>
        <authorList>
            <consortium name="US DOE Joint Genome Institute (JGI-PGF)"/>
            <person name="Lucas S."/>
            <person name="Copeland A."/>
            <person name="Lapidus A."/>
            <person name="Glavina del Rio T."/>
            <person name="Dalin E."/>
            <person name="Tice H."/>
            <person name="Bruce D."/>
            <person name="Goodwin L."/>
            <person name="Pitluck S."/>
            <person name="Kyrpides N."/>
            <person name="Mavromatis K."/>
            <person name="Ivanova N."/>
            <person name="Ovchinnikova G."/>
            <person name="Sims D."/>
            <person name="Meincke L."/>
            <person name="Brettin T."/>
            <person name="Detter J.C."/>
            <person name="Han C."/>
            <person name="Larimer F."/>
            <person name="Land M."/>
            <person name="Hauser L."/>
            <person name="Markowitz V."/>
            <person name="Cheng J.-F."/>
            <person name="Hugenholtz P."/>
            <person name="Woyke T."/>
            <person name="Wu D."/>
            <person name="Klenk H.-P."/>
            <person name="Eisen J.A."/>
        </authorList>
    </citation>
    <scope>NUCLEOTIDE SEQUENCE [LARGE SCALE GENOMIC DNA]</scope>
    <source>
        <strain evidence="2">ATCC 700099 / DSM 44233 / CIP 104796 / JCM 9543 / NBRC 105858 / Y-104</strain>
    </source>
</reference>
<protein>
    <submittedName>
        <fullName evidence="1">Alpha/beta family hydrolase</fullName>
    </submittedName>
</protein>
<dbReference type="Proteomes" id="UP000002218">
    <property type="component" value="Chromosome"/>
</dbReference>
<dbReference type="AlphaFoldDB" id="C8XJ35"/>
<gene>
    <name evidence="1" type="ordered locus">Namu_0189</name>
</gene>
<dbReference type="RefSeq" id="WP_012814097.1">
    <property type="nucleotide sequence ID" value="NC_013235.1"/>
</dbReference>
<dbReference type="SUPFAM" id="SSF53474">
    <property type="entry name" value="alpha/beta-Hydrolases"/>
    <property type="match status" value="1"/>
</dbReference>
<sequence>MTALHEGRLQPDVYDDDDILLPLLDHAPHAALRLPDGRAMAWAEYGSPRGLPCVLVPDTGSSRLAPGWLLHDSALPAAIRLLAIDRPGIGASDPIGFGGTEQPAEDLRRLVETLAVGRVAVIGIGRGADDALAFAARYPTLVTSVSAVSVRLPGRQSRRRSLLHPRGRTGQSWAGPLACWVRTAGKDADLTLESTWRRMLDRLDPKAAEVLGDRWMESDFRDSVAADAAQINPDWTAPARSVTSPAWVLDPGAIRVPVEAWHGKHESGTTLAAVQDFAADLPGWTVRAAPGSSAVLGSWTGILGVAAAGFLGAN</sequence>
<dbReference type="GO" id="GO:0016787">
    <property type="term" value="F:hydrolase activity"/>
    <property type="evidence" value="ECO:0007669"/>
    <property type="project" value="UniProtKB-KW"/>
</dbReference>
<evidence type="ECO:0000313" key="2">
    <source>
        <dbReference type="Proteomes" id="UP000002218"/>
    </source>
</evidence>
<dbReference type="OrthoDB" id="9800988at2"/>
<dbReference type="KEGG" id="nml:Namu_0189"/>
<keyword evidence="2" id="KW-1185">Reference proteome</keyword>
<keyword evidence="1" id="KW-0378">Hydrolase</keyword>
<dbReference type="PANTHER" id="PTHR43433">
    <property type="entry name" value="HYDROLASE, ALPHA/BETA FOLD FAMILY PROTEIN"/>
    <property type="match status" value="1"/>
</dbReference>
<name>C8XJ35_NAKMY</name>
<organism evidence="1 2">
    <name type="scientific">Nakamurella multipartita (strain ATCC 700099 / DSM 44233 / CIP 104796 / JCM 9543 / NBRC 105858 / Y-104)</name>
    <name type="common">Microsphaera multipartita</name>
    <dbReference type="NCBI Taxonomy" id="479431"/>
    <lineage>
        <taxon>Bacteria</taxon>
        <taxon>Bacillati</taxon>
        <taxon>Actinomycetota</taxon>
        <taxon>Actinomycetes</taxon>
        <taxon>Nakamurellales</taxon>
        <taxon>Nakamurellaceae</taxon>
        <taxon>Nakamurella</taxon>
    </lineage>
</organism>
<evidence type="ECO:0000313" key="1">
    <source>
        <dbReference type="EMBL" id="ACV76622.1"/>
    </source>
</evidence>
<dbReference type="EMBL" id="CP001737">
    <property type="protein sequence ID" value="ACV76622.1"/>
    <property type="molecule type" value="Genomic_DNA"/>
</dbReference>
<dbReference type="PANTHER" id="PTHR43433:SF5">
    <property type="entry name" value="AB HYDROLASE-1 DOMAIN-CONTAINING PROTEIN"/>
    <property type="match status" value="1"/>
</dbReference>
<dbReference type="Gene3D" id="3.40.50.1820">
    <property type="entry name" value="alpha/beta hydrolase"/>
    <property type="match status" value="1"/>
</dbReference>
<dbReference type="STRING" id="479431.Namu_0189"/>
<dbReference type="eggNOG" id="COG0596">
    <property type="taxonomic scope" value="Bacteria"/>
</dbReference>
<proteinExistence type="predicted"/>
<dbReference type="InterPro" id="IPR029058">
    <property type="entry name" value="AB_hydrolase_fold"/>
</dbReference>
<reference evidence="1 2" key="2">
    <citation type="journal article" date="2010" name="Stand. Genomic Sci.">
        <title>Complete genome sequence of Nakamurella multipartita type strain (Y-104).</title>
        <authorList>
            <person name="Tice H."/>
            <person name="Mayilraj S."/>
            <person name="Sims D."/>
            <person name="Lapidus A."/>
            <person name="Nolan M."/>
            <person name="Lucas S."/>
            <person name="Glavina Del Rio T."/>
            <person name="Copeland A."/>
            <person name="Cheng J.F."/>
            <person name="Meincke L."/>
            <person name="Bruce D."/>
            <person name="Goodwin L."/>
            <person name="Pitluck S."/>
            <person name="Ivanova N."/>
            <person name="Mavromatis K."/>
            <person name="Ovchinnikova G."/>
            <person name="Pati A."/>
            <person name="Chen A."/>
            <person name="Palaniappan K."/>
            <person name="Land M."/>
            <person name="Hauser L."/>
            <person name="Chang Y.J."/>
            <person name="Jeffries C.D."/>
            <person name="Detter J.C."/>
            <person name="Brettin T."/>
            <person name="Rohde M."/>
            <person name="Goker M."/>
            <person name="Bristow J."/>
            <person name="Eisen J.A."/>
            <person name="Markowitz V."/>
            <person name="Hugenholtz P."/>
            <person name="Kyrpides N.C."/>
            <person name="Klenk H.P."/>
            <person name="Chen F."/>
        </authorList>
    </citation>
    <scope>NUCLEOTIDE SEQUENCE [LARGE SCALE GENOMIC DNA]</scope>
    <source>
        <strain evidence="2">ATCC 700099 / DSM 44233 / CIP 104796 / JCM 9543 / NBRC 105858 / Y-104</strain>
    </source>
</reference>